<keyword evidence="1" id="KW-0732">Signal</keyword>
<dbReference type="RefSeq" id="WP_153584144.1">
    <property type="nucleotide sequence ID" value="NZ_WJBU01000005.1"/>
</dbReference>
<dbReference type="PROSITE" id="PS51257">
    <property type="entry name" value="PROKAR_LIPOPROTEIN"/>
    <property type="match status" value="1"/>
</dbReference>
<comment type="caution">
    <text evidence="2">The sequence shown here is derived from an EMBL/GenBank/DDBJ whole genome shotgun (WGS) entry which is preliminary data.</text>
</comment>
<evidence type="ECO:0000256" key="1">
    <source>
        <dbReference type="SAM" id="SignalP"/>
    </source>
</evidence>
<name>A0A844ARE7_9BURK</name>
<proteinExistence type="predicted"/>
<feature type="signal peptide" evidence="1">
    <location>
        <begin position="1"/>
        <end position="20"/>
    </location>
</feature>
<feature type="chain" id="PRO_5032972132" description="Carboxypeptidase regulatory-like domain-containing protein" evidence="1">
    <location>
        <begin position="21"/>
        <end position="326"/>
    </location>
</feature>
<evidence type="ECO:0000313" key="2">
    <source>
        <dbReference type="EMBL" id="MRD46805.1"/>
    </source>
</evidence>
<dbReference type="OrthoDB" id="9151827at2"/>
<keyword evidence="3" id="KW-1185">Reference proteome</keyword>
<organism evidence="2 3">
    <name type="scientific">Caenimonas koreensis DSM 17982</name>
    <dbReference type="NCBI Taxonomy" id="1121255"/>
    <lineage>
        <taxon>Bacteria</taxon>
        <taxon>Pseudomonadati</taxon>
        <taxon>Pseudomonadota</taxon>
        <taxon>Betaproteobacteria</taxon>
        <taxon>Burkholderiales</taxon>
        <taxon>Comamonadaceae</taxon>
        <taxon>Caenimonas</taxon>
    </lineage>
</organism>
<reference evidence="2 3" key="1">
    <citation type="submission" date="2019-11" db="EMBL/GenBank/DDBJ databases">
        <title>Caenimonas koreensis gen. nov., sp. nov., isolated from activated sludge.</title>
        <authorList>
            <person name="Seung H.R."/>
        </authorList>
    </citation>
    <scope>NUCLEOTIDE SEQUENCE [LARGE SCALE GENOMIC DNA]</scope>
    <source>
        <strain evidence="2 3">EMB320</strain>
    </source>
</reference>
<evidence type="ECO:0008006" key="4">
    <source>
        <dbReference type="Google" id="ProtNLM"/>
    </source>
</evidence>
<protein>
    <recommendedName>
        <fullName evidence="4">Carboxypeptidase regulatory-like domain-containing protein</fullName>
    </recommendedName>
</protein>
<dbReference type="Proteomes" id="UP000487350">
    <property type="component" value="Unassembled WGS sequence"/>
</dbReference>
<dbReference type="AlphaFoldDB" id="A0A844ARE7"/>
<dbReference type="EMBL" id="WJBU01000005">
    <property type="protein sequence ID" value="MRD46805.1"/>
    <property type="molecule type" value="Genomic_DNA"/>
</dbReference>
<sequence length="326" mass="31892">MRSVVRRPFLLLSAAIAASALIVACGGGGGGGTVTPTTISGSVVKGPVSAANVCAYKAVAGGKGDQLACTTTNASGAYSFDIQYTGDVVIEASGGTYVDEATHVSTALSTPLQVVIASSGGTATGIVTPLTSVAYSMAKGMSGGVSSANFSTAATNVATQFQLGSINIATTAPTIGSSANVYGKALQAFSQFVAAGGSFSAFVTWTNPASFQSAYSSAYVVINGNSITFTFTGTGINPGGGSTESCGITVAGSGTVSANGGSFPFTLPPTKVCVTGLPTGACSAGNSQLQSLASSGATPAGNYSISYTYAYAPNDCAGALVTVNYQ</sequence>
<gene>
    <name evidence="2" type="ORF">GHT07_05930</name>
</gene>
<evidence type="ECO:0000313" key="3">
    <source>
        <dbReference type="Proteomes" id="UP000487350"/>
    </source>
</evidence>
<accession>A0A844ARE7</accession>